<dbReference type="GO" id="GO:0008270">
    <property type="term" value="F:zinc ion binding"/>
    <property type="evidence" value="ECO:0007669"/>
    <property type="project" value="InterPro"/>
</dbReference>
<dbReference type="STRING" id="6945.B7Q5J1"/>
<comment type="similarity">
    <text evidence="1">Belongs to the N-acetylmuramoyl-L-alanine amidase 2 family.</text>
</comment>
<evidence type="ECO:0000313" key="3">
    <source>
        <dbReference type="EMBL" id="EEC14113.1"/>
    </source>
</evidence>
<dbReference type="VEuPathDB" id="VectorBase:ISCI024689"/>
<dbReference type="PaxDb" id="6945-B7Q5J1"/>
<dbReference type="InterPro" id="IPR006619">
    <property type="entry name" value="PGRP_domain_met/bac"/>
</dbReference>
<dbReference type="SMART" id="SM00701">
    <property type="entry name" value="PGRP"/>
    <property type="match status" value="1"/>
</dbReference>
<dbReference type="AlphaFoldDB" id="B7Q5J1"/>
<dbReference type="InterPro" id="IPR036505">
    <property type="entry name" value="Amidase/PGRP_sf"/>
</dbReference>
<dbReference type="Proteomes" id="UP000001555">
    <property type="component" value="Unassembled WGS sequence"/>
</dbReference>
<dbReference type="GO" id="GO:0008745">
    <property type="term" value="F:N-acetylmuramoyl-L-alanine amidase activity"/>
    <property type="evidence" value="ECO:0007669"/>
    <property type="project" value="InterPro"/>
</dbReference>
<accession>B7Q5J1</accession>
<evidence type="ECO:0000313" key="4">
    <source>
        <dbReference type="EnsemblMetazoa" id="ISCW024689-PA"/>
    </source>
</evidence>
<organism>
    <name type="scientific">Ixodes scapularis</name>
    <name type="common">Black-legged tick</name>
    <name type="synonym">Deer tick</name>
    <dbReference type="NCBI Taxonomy" id="6945"/>
    <lineage>
        <taxon>Eukaryota</taxon>
        <taxon>Metazoa</taxon>
        <taxon>Ecdysozoa</taxon>
        <taxon>Arthropoda</taxon>
        <taxon>Chelicerata</taxon>
        <taxon>Arachnida</taxon>
        <taxon>Acari</taxon>
        <taxon>Parasitiformes</taxon>
        <taxon>Ixodida</taxon>
        <taxon>Ixodoidea</taxon>
        <taxon>Ixodidae</taxon>
        <taxon>Ixodinae</taxon>
        <taxon>Ixodes</taxon>
    </lineage>
</organism>
<dbReference type="CDD" id="cd06583">
    <property type="entry name" value="PGRP"/>
    <property type="match status" value="1"/>
</dbReference>
<dbReference type="PANTHER" id="PTHR11022">
    <property type="entry name" value="PEPTIDOGLYCAN RECOGNITION PROTEIN"/>
    <property type="match status" value="1"/>
</dbReference>
<feature type="domain" description="Peptidoglycan recognition protein family" evidence="2">
    <location>
        <begin position="1"/>
        <end position="130"/>
    </location>
</feature>
<dbReference type="SUPFAM" id="SSF55846">
    <property type="entry name" value="N-acetylmuramoyl-L-alanine amidase-like"/>
    <property type="match status" value="1"/>
</dbReference>
<name>B7Q5J1_IXOSC</name>
<keyword evidence="5" id="KW-1185">Reference proteome</keyword>
<dbReference type="HOGENOM" id="CLU_037559_4_0_1"/>
<evidence type="ECO:0000313" key="5">
    <source>
        <dbReference type="Proteomes" id="UP000001555"/>
    </source>
</evidence>
<reference evidence="3 5" key="1">
    <citation type="submission" date="2008-03" db="EMBL/GenBank/DDBJ databases">
        <title>Annotation of Ixodes scapularis.</title>
        <authorList>
            <consortium name="Ixodes scapularis Genome Project Consortium"/>
            <person name="Caler E."/>
            <person name="Hannick L.I."/>
            <person name="Bidwell S."/>
            <person name="Joardar V."/>
            <person name="Thiagarajan M."/>
            <person name="Amedeo P."/>
            <person name="Galinsky K.J."/>
            <person name="Schobel S."/>
            <person name="Inman J."/>
            <person name="Hostetler J."/>
            <person name="Miller J."/>
            <person name="Hammond M."/>
            <person name="Megy K."/>
            <person name="Lawson D."/>
            <person name="Kodira C."/>
            <person name="Sutton G."/>
            <person name="Meyer J."/>
            <person name="Hill C.A."/>
            <person name="Birren B."/>
            <person name="Nene V."/>
            <person name="Collins F."/>
            <person name="Alarcon-Chaidez F."/>
            <person name="Wikel S."/>
            <person name="Strausberg R."/>
        </authorList>
    </citation>
    <scope>NUCLEOTIDE SEQUENCE [LARGE SCALE GENOMIC DNA]</scope>
    <source>
        <strain evidence="5">Wikel</strain>
        <strain evidence="3">Wikel colony</strain>
    </source>
</reference>
<proteinExistence type="inferred from homology"/>
<dbReference type="GO" id="GO:0009253">
    <property type="term" value="P:peptidoglycan catabolic process"/>
    <property type="evidence" value="ECO:0007669"/>
    <property type="project" value="InterPro"/>
</dbReference>
<dbReference type="VEuPathDB" id="VectorBase:ISCP_007214"/>
<dbReference type="InterPro" id="IPR002502">
    <property type="entry name" value="Amidase_domain"/>
</dbReference>
<dbReference type="EMBL" id="ABJB010260885">
    <property type="status" value="NOT_ANNOTATED_CDS"/>
    <property type="molecule type" value="Genomic_DNA"/>
</dbReference>
<gene>
    <name evidence="3" type="ORF">IscW_ISCW024689</name>
</gene>
<dbReference type="OrthoDB" id="10001926at2759"/>
<dbReference type="InterPro" id="IPR015510">
    <property type="entry name" value="PGRP"/>
</dbReference>
<feature type="non-terminal residue" evidence="3">
    <location>
        <position position="1"/>
    </location>
</feature>
<dbReference type="EnsemblMetazoa" id="ISCW024689-RA">
    <property type="protein sequence ID" value="ISCW024689-PA"/>
    <property type="gene ID" value="ISCW024689"/>
</dbReference>
<dbReference type="Gene3D" id="3.40.80.10">
    <property type="entry name" value="Peptidoglycan recognition protein-like"/>
    <property type="match status" value="1"/>
</dbReference>
<evidence type="ECO:0000259" key="2">
    <source>
        <dbReference type="SMART" id="SM00701"/>
    </source>
</evidence>
<sequence>IRFVTREQWKAEPPSYVEPINVAVGLVFYHHTEGNECFSPETCSSIVRHWPGYHQKSKGWFDIGYQYLIGGDGSIYEGRGFGAIGAHTLRYNDKSVSIAFIGNFTYKVPRQEMLTSAQRLIDCGVELVCPL</sequence>
<dbReference type="InParanoid" id="B7Q5J1"/>
<dbReference type="EMBL" id="DS861599">
    <property type="protein sequence ID" value="EEC14113.1"/>
    <property type="molecule type" value="Genomic_DNA"/>
</dbReference>
<dbReference type="PANTHER" id="PTHR11022:SF41">
    <property type="entry name" value="PEPTIDOGLYCAN-RECOGNITION PROTEIN LC-RELATED"/>
    <property type="match status" value="1"/>
</dbReference>
<dbReference type="Pfam" id="PF01510">
    <property type="entry name" value="Amidase_2"/>
    <property type="match status" value="1"/>
</dbReference>
<reference evidence="4" key="2">
    <citation type="submission" date="2020-05" db="UniProtKB">
        <authorList>
            <consortium name="EnsemblMetazoa"/>
        </authorList>
    </citation>
    <scope>IDENTIFICATION</scope>
    <source>
        <strain evidence="4">wikel</strain>
    </source>
</reference>
<evidence type="ECO:0000256" key="1">
    <source>
        <dbReference type="ARBA" id="ARBA00007553"/>
    </source>
</evidence>
<protein>
    <submittedName>
        <fullName evidence="3">Peptidoglycan recognition protein, putative</fullName>
    </submittedName>
</protein>
<dbReference type="VEuPathDB" id="VectorBase:ISCW024689"/>